<protein>
    <submittedName>
        <fullName evidence="1">Uncharacterized protein</fullName>
    </submittedName>
</protein>
<keyword evidence="2" id="KW-1185">Reference proteome</keyword>
<dbReference type="EMBL" id="CYKH01000117">
    <property type="protein sequence ID" value="CUE72136.1"/>
    <property type="molecule type" value="Genomic_DNA"/>
</dbReference>
<name>A0A0S4IQS0_BODSA</name>
<organism evidence="1 2">
    <name type="scientific">Bodo saltans</name>
    <name type="common">Flagellated protozoan</name>
    <dbReference type="NCBI Taxonomy" id="75058"/>
    <lineage>
        <taxon>Eukaryota</taxon>
        <taxon>Discoba</taxon>
        <taxon>Euglenozoa</taxon>
        <taxon>Kinetoplastea</taxon>
        <taxon>Metakinetoplastina</taxon>
        <taxon>Eubodonida</taxon>
        <taxon>Bodonidae</taxon>
        <taxon>Bodo</taxon>
    </lineage>
</organism>
<gene>
    <name evidence="1" type="ORF">BSAL_53950</name>
</gene>
<dbReference type="Proteomes" id="UP000051952">
    <property type="component" value="Unassembled WGS sequence"/>
</dbReference>
<evidence type="ECO:0000313" key="2">
    <source>
        <dbReference type="Proteomes" id="UP000051952"/>
    </source>
</evidence>
<sequence>MLTNVSDETDLTVYVKLERDLSPELRKDNWHWEFKKLAVQLVQEAIDATCQGLNGKLTACKEAPLFKVRICFDEMGDKPRATHACCAVNPRAIRDALGWSGEHVEVCVFAAGTGIWAAKNHSGSENYRFRHSILRAPRGSDLYWTFRMELLVSSKMQRPVSWKASTTATQTTACFDRFEAAVAMVRRCWNISSSNGASHDKFQQRADAICKRNNALRECFELAESSEELIMQSLFSAVESDSACTLALENPRMAALIVAQCQKLAKTTLVGQVARGMSGYNVRREVLQPVAEKFRSLSGLSDTSGEEACRLLVESFRKEEILGSEE</sequence>
<feature type="non-terminal residue" evidence="1">
    <location>
        <position position="326"/>
    </location>
</feature>
<accession>A0A0S4IQS0</accession>
<evidence type="ECO:0000313" key="1">
    <source>
        <dbReference type="EMBL" id="CUE72136.1"/>
    </source>
</evidence>
<proteinExistence type="predicted"/>
<dbReference type="VEuPathDB" id="TriTrypDB:BSAL_53950"/>
<reference evidence="2" key="1">
    <citation type="submission" date="2015-09" db="EMBL/GenBank/DDBJ databases">
        <authorList>
            <consortium name="Pathogen Informatics"/>
        </authorList>
    </citation>
    <scope>NUCLEOTIDE SEQUENCE [LARGE SCALE GENOMIC DNA]</scope>
    <source>
        <strain evidence="2">Lake Konstanz</strain>
    </source>
</reference>
<dbReference type="AlphaFoldDB" id="A0A0S4IQS0"/>